<feature type="compositionally biased region" description="Low complexity" evidence="7">
    <location>
        <begin position="179"/>
        <end position="193"/>
    </location>
</feature>
<sequence>FVSLLVPAAMDPTAGPSMGVPVGPLGVGSMGHMNYYPPTNSPAPPNYPYPQYPYTPSPPPPQMPSPRMNGRGGYPPRGGAYQHPSYRQPYPGQPYPNHLQPKYPPYQHHHHQQYTYTPPSPHHAPWHHLPPQPLSPVPKNAATAPVAPTTPAYYIPDQNSSISHAQTTMAHLDVPEQPPASTAPISSPSTITPVLPPAPEPSSLDPAPSPSDNTAPASDSPSDPSERDTPSSNLTSARPSRAGGWAIWSRRPLNPAHAPGIIISPRARPPPDIVESALDERTPPASPVILPVAEKEVLPVLESLEIEETPSSTGTETDVTDAEEERSRTPTTAATTMPSSPASMKPVSPPEEEVSAVPSAPSSGVKKSWASLFVANSAASQSSSSSTPARSKLPTSSVVGFSVPATPSAKEEKRKADNAALMALLSGTEAAAAPVSYATASTATAKEKLIPRGLVNTGNMCFANAVLQVLLRCEPFVRFFSRLQALAGEDEDGWLEPAPLVRATGAFMKKFIRPVVAPSAGKGKARAEDEDDFEDAFIPTEIYDALKDKKRFDGMRGGHQEDAEEFLGFFLDTLEEELLAVAGSSMKRADVVEEHVEEDAVGDGWMEVGKKNRTVVTRTIKSEDSPISRIFGGKFRSTLRAPSQRDSVIVEDWRSLRIDIQREGIQTIEDALAFLSHPQSIQMAHPTRPGTVLEASQQVLIDSLPPILVLHMKRFCYDAAEGAVIKVGKQIVFSPELELGNDLMAAKSKPARYRLFGAIYHHGLSAGGGHYTLDVLHGEGWVRIDDELVSDVRPADVFGAANFKEETRCAYLLFYRRIR</sequence>
<dbReference type="InterPro" id="IPR001394">
    <property type="entry name" value="Peptidase_C19_UCH"/>
</dbReference>
<dbReference type="Pfam" id="PF00443">
    <property type="entry name" value="UCH"/>
    <property type="match status" value="1"/>
</dbReference>
<feature type="compositionally biased region" description="Low complexity" evidence="7">
    <location>
        <begin position="201"/>
        <end position="223"/>
    </location>
</feature>
<keyword evidence="3" id="KW-0645">Protease</keyword>
<dbReference type="SUPFAM" id="SSF54001">
    <property type="entry name" value="Cysteine proteinases"/>
    <property type="match status" value="1"/>
</dbReference>
<dbReference type="Proteomes" id="UP001295794">
    <property type="component" value="Unassembled WGS sequence"/>
</dbReference>
<feature type="non-terminal residue" evidence="9">
    <location>
        <position position="1"/>
    </location>
</feature>
<evidence type="ECO:0000259" key="8">
    <source>
        <dbReference type="PROSITE" id="PS50235"/>
    </source>
</evidence>
<comment type="caution">
    <text evidence="9">The sequence shown here is derived from an EMBL/GenBank/DDBJ whole genome shotgun (WGS) entry which is preliminary data.</text>
</comment>
<evidence type="ECO:0000313" key="9">
    <source>
        <dbReference type="EMBL" id="CAK5263393.1"/>
    </source>
</evidence>
<dbReference type="EC" id="3.4.19.12" evidence="2"/>
<comment type="catalytic activity">
    <reaction evidence="1">
        <text>Thiol-dependent hydrolysis of ester, thioester, amide, peptide and isopeptide bonds formed by the C-terminal Gly of ubiquitin (a 76-residue protein attached to proteins as an intracellular targeting signal).</text>
        <dbReference type="EC" id="3.4.19.12"/>
    </reaction>
</comment>
<dbReference type="PROSITE" id="PS50235">
    <property type="entry name" value="USP_3"/>
    <property type="match status" value="1"/>
</dbReference>
<feature type="compositionally biased region" description="Low complexity" evidence="7">
    <location>
        <begin position="329"/>
        <end position="346"/>
    </location>
</feature>
<feature type="domain" description="USP" evidence="8">
    <location>
        <begin position="452"/>
        <end position="818"/>
    </location>
</feature>
<feature type="region of interest" description="Disordered" evidence="7">
    <location>
        <begin position="174"/>
        <end position="243"/>
    </location>
</feature>
<dbReference type="PANTHER" id="PTHR24006:SF687">
    <property type="entry name" value="UBIQUITIN CARBOXYL-TERMINAL HYDROLASE 10"/>
    <property type="match status" value="1"/>
</dbReference>
<keyword evidence="5" id="KW-0378">Hydrolase</keyword>
<feature type="compositionally biased region" description="Pro residues" evidence="7">
    <location>
        <begin position="47"/>
        <end position="64"/>
    </location>
</feature>
<dbReference type="PROSITE" id="PS00972">
    <property type="entry name" value="USP_1"/>
    <property type="match status" value="1"/>
</dbReference>
<dbReference type="GO" id="GO:0016579">
    <property type="term" value="P:protein deubiquitination"/>
    <property type="evidence" value="ECO:0007669"/>
    <property type="project" value="InterPro"/>
</dbReference>
<feature type="region of interest" description="Disordered" evidence="7">
    <location>
        <begin position="302"/>
        <end position="364"/>
    </location>
</feature>
<proteinExistence type="predicted"/>
<dbReference type="GO" id="GO:0005829">
    <property type="term" value="C:cytosol"/>
    <property type="evidence" value="ECO:0007669"/>
    <property type="project" value="TreeGrafter"/>
</dbReference>
<dbReference type="EMBL" id="CAVNYO010000040">
    <property type="protein sequence ID" value="CAK5263393.1"/>
    <property type="molecule type" value="Genomic_DNA"/>
</dbReference>
<evidence type="ECO:0000313" key="10">
    <source>
        <dbReference type="Proteomes" id="UP001295794"/>
    </source>
</evidence>
<keyword evidence="6" id="KW-0788">Thiol protease</keyword>
<dbReference type="GO" id="GO:0004843">
    <property type="term" value="F:cysteine-type deubiquitinase activity"/>
    <property type="evidence" value="ECO:0007669"/>
    <property type="project" value="UniProtKB-EC"/>
</dbReference>
<organism evidence="9 10">
    <name type="scientific">Mycena citricolor</name>
    <dbReference type="NCBI Taxonomy" id="2018698"/>
    <lineage>
        <taxon>Eukaryota</taxon>
        <taxon>Fungi</taxon>
        <taxon>Dikarya</taxon>
        <taxon>Basidiomycota</taxon>
        <taxon>Agaricomycotina</taxon>
        <taxon>Agaricomycetes</taxon>
        <taxon>Agaricomycetidae</taxon>
        <taxon>Agaricales</taxon>
        <taxon>Marasmiineae</taxon>
        <taxon>Mycenaceae</taxon>
        <taxon>Mycena</taxon>
    </lineage>
</organism>
<gene>
    <name evidence="9" type="ORF">MYCIT1_LOCUS2851</name>
</gene>
<evidence type="ECO:0000256" key="5">
    <source>
        <dbReference type="ARBA" id="ARBA00022801"/>
    </source>
</evidence>
<feature type="compositionally biased region" description="Pro residues" evidence="7">
    <location>
        <begin position="118"/>
        <end position="136"/>
    </location>
</feature>
<evidence type="ECO:0000256" key="4">
    <source>
        <dbReference type="ARBA" id="ARBA00022786"/>
    </source>
</evidence>
<dbReference type="GO" id="GO:0006508">
    <property type="term" value="P:proteolysis"/>
    <property type="evidence" value="ECO:0007669"/>
    <property type="project" value="UniProtKB-KW"/>
</dbReference>
<dbReference type="AlphaFoldDB" id="A0AAD2JUZ4"/>
<accession>A0AAD2JUZ4</accession>
<keyword evidence="10" id="KW-1185">Reference proteome</keyword>
<dbReference type="InterPro" id="IPR050164">
    <property type="entry name" value="Peptidase_C19"/>
</dbReference>
<dbReference type="PANTHER" id="PTHR24006">
    <property type="entry name" value="UBIQUITIN CARBOXYL-TERMINAL HYDROLASE"/>
    <property type="match status" value="1"/>
</dbReference>
<evidence type="ECO:0000256" key="7">
    <source>
        <dbReference type="SAM" id="MobiDB-lite"/>
    </source>
</evidence>
<evidence type="ECO:0000256" key="3">
    <source>
        <dbReference type="ARBA" id="ARBA00022670"/>
    </source>
</evidence>
<evidence type="ECO:0000256" key="2">
    <source>
        <dbReference type="ARBA" id="ARBA00012759"/>
    </source>
</evidence>
<evidence type="ECO:0000256" key="6">
    <source>
        <dbReference type="ARBA" id="ARBA00022807"/>
    </source>
</evidence>
<evidence type="ECO:0000256" key="1">
    <source>
        <dbReference type="ARBA" id="ARBA00000707"/>
    </source>
</evidence>
<dbReference type="InterPro" id="IPR018200">
    <property type="entry name" value="USP_CS"/>
</dbReference>
<dbReference type="GO" id="GO:0005634">
    <property type="term" value="C:nucleus"/>
    <property type="evidence" value="ECO:0007669"/>
    <property type="project" value="TreeGrafter"/>
</dbReference>
<dbReference type="InterPro" id="IPR028889">
    <property type="entry name" value="USP"/>
</dbReference>
<protein>
    <recommendedName>
        <fullName evidence="2">ubiquitinyl hydrolase 1</fullName>
        <ecNumber evidence="2">3.4.19.12</ecNumber>
    </recommendedName>
</protein>
<dbReference type="Gene3D" id="3.90.70.10">
    <property type="entry name" value="Cysteine proteinases"/>
    <property type="match status" value="1"/>
</dbReference>
<dbReference type="CDD" id="cd02257">
    <property type="entry name" value="Peptidase_C19"/>
    <property type="match status" value="1"/>
</dbReference>
<reference evidence="9" key="1">
    <citation type="submission" date="2023-11" db="EMBL/GenBank/DDBJ databases">
        <authorList>
            <person name="De Vega J J."/>
            <person name="De Vega J J."/>
        </authorList>
    </citation>
    <scope>NUCLEOTIDE SEQUENCE</scope>
</reference>
<name>A0AAD2JUZ4_9AGAR</name>
<keyword evidence="4" id="KW-0833">Ubl conjugation pathway</keyword>
<dbReference type="InterPro" id="IPR038765">
    <property type="entry name" value="Papain-like_cys_pep_sf"/>
</dbReference>
<feature type="region of interest" description="Disordered" evidence="7">
    <location>
        <begin position="47"/>
        <end position="145"/>
    </location>
</feature>